<dbReference type="Proteomes" id="UP001524569">
    <property type="component" value="Unassembled WGS sequence"/>
</dbReference>
<proteinExistence type="predicted"/>
<keyword evidence="4" id="KW-1185">Reference proteome</keyword>
<dbReference type="Gene3D" id="2.60.120.1440">
    <property type="match status" value="1"/>
</dbReference>
<sequence>MKRFLLPLCVGIGLTLSTAAFADDNVIGYIKTSTDETAIIGAGNKLKAGLGSAVRVGDIIKTDANGSAGLTLKDNTVLSIGPNTELKIEAYQFLPEQDRLELSASLLSGTLQYISGVIAKLKPEAVRLNTPTGVIAVRGTRFLVKIAE</sequence>
<dbReference type="RefSeq" id="WP_256610582.1">
    <property type="nucleotide sequence ID" value="NZ_JANIBM010000008.1"/>
</dbReference>
<feature type="chain" id="PRO_5046191712" evidence="1">
    <location>
        <begin position="23"/>
        <end position="148"/>
    </location>
</feature>
<comment type="caution">
    <text evidence="3">The sequence shown here is derived from an EMBL/GenBank/DDBJ whole genome shotgun (WGS) entry which is preliminary data.</text>
</comment>
<keyword evidence="1" id="KW-0732">Signal</keyword>
<evidence type="ECO:0000313" key="3">
    <source>
        <dbReference type="EMBL" id="MCQ8181291.1"/>
    </source>
</evidence>
<feature type="signal peptide" evidence="1">
    <location>
        <begin position="1"/>
        <end position="22"/>
    </location>
</feature>
<organism evidence="3 4">
    <name type="scientific">Methylomonas aurea</name>
    <dbReference type="NCBI Taxonomy" id="2952224"/>
    <lineage>
        <taxon>Bacteria</taxon>
        <taxon>Pseudomonadati</taxon>
        <taxon>Pseudomonadota</taxon>
        <taxon>Gammaproteobacteria</taxon>
        <taxon>Methylococcales</taxon>
        <taxon>Methylococcaceae</taxon>
        <taxon>Methylomonas</taxon>
    </lineage>
</organism>
<feature type="domain" description="FecR protein" evidence="2">
    <location>
        <begin position="59"/>
        <end position="145"/>
    </location>
</feature>
<evidence type="ECO:0000259" key="2">
    <source>
        <dbReference type="Pfam" id="PF04773"/>
    </source>
</evidence>
<gene>
    <name evidence="3" type="ORF">NP603_09230</name>
</gene>
<accession>A0ABT1UGD2</accession>
<evidence type="ECO:0000313" key="4">
    <source>
        <dbReference type="Proteomes" id="UP001524569"/>
    </source>
</evidence>
<dbReference type="Pfam" id="PF04773">
    <property type="entry name" value="FecR"/>
    <property type="match status" value="1"/>
</dbReference>
<dbReference type="PANTHER" id="PTHR38731">
    <property type="entry name" value="LIPL45-RELATED LIPOPROTEIN-RELATED"/>
    <property type="match status" value="1"/>
</dbReference>
<evidence type="ECO:0000256" key="1">
    <source>
        <dbReference type="SAM" id="SignalP"/>
    </source>
</evidence>
<dbReference type="InterPro" id="IPR006860">
    <property type="entry name" value="FecR"/>
</dbReference>
<dbReference type="EMBL" id="JANIBM010000008">
    <property type="protein sequence ID" value="MCQ8181291.1"/>
    <property type="molecule type" value="Genomic_DNA"/>
</dbReference>
<name>A0ABT1UGD2_9GAMM</name>
<reference evidence="3 4" key="1">
    <citation type="submission" date="2022-07" db="EMBL/GenBank/DDBJ databases">
        <title>Methylomonas rivi sp. nov., Methylomonas rosea sp. nov., Methylomonas aureus sp. nov. and Methylomonas subterranea sp. nov., four novel methanotrophs isolated from a freshwater creek and the deep terrestrial subsurface.</title>
        <authorList>
            <person name="Abin C."/>
            <person name="Sankaranarayanan K."/>
            <person name="Garner C."/>
            <person name="Sindelar R."/>
            <person name="Kotary K."/>
            <person name="Garner R."/>
            <person name="Barclay S."/>
            <person name="Lawson P."/>
            <person name="Krumholz L."/>
        </authorList>
    </citation>
    <scope>NUCLEOTIDE SEQUENCE [LARGE SCALE GENOMIC DNA]</scope>
    <source>
        <strain evidence="3 4">SURF-1</strain>
    </source>
</reference>
<protein>
    <submittedName>
        <fullName evidence="3">FecR family protein</fullName>
    </submittedName>
</protein>